<dbReference type="InterPro" id="IPR038257">
    <property type="entry name" value="CRISPR-assoc_Cas3_HD_sf"/>
</dbReference>
<dbReference type="InterPro" id="IPR013444">
    <property type="entry name" value="Helicase_Cas3_CRISPR-ass_Anaes"/>
</dbReference>
<dbReference type="Proteomes" id="UP000519004">
    <property type="component" value="Unassembled WGS sequence"/>
</dbReference>
<dbReference type="Gene3D" id="1.10.3210.30">
    <property type="match status" value="1"/>
</dbReference>
<feature type="domain" description="Helicase ATP-binding" evidence="9">
    <location>
        <begin position="27"/>
        <end position="235"/>
    </location>
</feature>
<dbReference type="EMBL" id="JACHHX010000020">
    <property type="protein sequence ID" value="MBB5016455.1"/>
    <property type="molecule type" value="Genomic_DNA"/>
</dbReference>
<name>A0A7W8DFK0_9GAMM</name>
<dbReference type="GO" id="GO:0005524">
    <property type="term" value="F:ATP binding"/>
    <property type="evidence" value="ECO:0007669"/>
    <property type="project" value="UniProtKB-KW"/>
</dbReference>
<keyword evidence="6 11" id="KW-0347">Helicase</keyword>
<dbReference type="PROSITE" id="PS51192">
    <property type="entry name" value="HELICASE_ATP_BIND_1"/>
    <property type="match status" value="1"/>
</dbReference>
<keyword evidence="3" id="KW-0479">Metal-binding</keyword>
<dbReference type="InterPro" id="IPR006483">
    <property type="entry name" value="CRISPR-assoc_Cas3_HD"/>
</dbReference>
<dbReference type="SUPFAM" id="SSF52540">
    <property type="entry name" value="P-loop containing nucleoside triphosphate hydrolases"/>
    <property type="match status" value="1"/>
</dbReference>
<dbReference type="EC" id="3.1.-.-" evidence="11"/>
<dbReference type="GO" id="GO:0051607">
    <property type="term" value="P:defense response to virus"/>
    <property type="evidence" value="ECO:0007669"/>
    <property type="project" value="UniProtKB-KW"/>
</dbReference>
<dbReference type="Gene3D" id="3.40.50.300">
    <property type="entry name" value="P-loop containing nucleotide triphosphate hydrolases"/>
    <property type="match status" value="2"/>
</dbReference>
<keyword evidence="11" id="KW-0255">Endonuclease</keyword>
<dbReference type="RefSeq" id="WP_183949121.1">
    <property type="nucleotide sequence ID" value="NZ_JACHHX010000020.1"/>
</dbReference>
<evidence type="ECO:0000256" key="2">
    <source>
        <dbReference type="ARBA" id="ARBA00009046"/>
    </source>
</evidence>
<comment type="similarity">
    <text evidence="2">In the central section; belongs to the CRISPR-associated helicase Cas3 family.</text>
</comment>
<proteinExistence type="inferred from homology"/>
<dbReference type="InterPro" id="IPR027417">
    <property type="entry name" value="P-loop_NTPase"/>
</dbReference>
<evidence type="ECO:0000256" key="1">
    <source>
        <dbReference type="ARBA" id="ARBA00006847"/>
    </source>
</evidence>
<evidence type="ECO:0000256" key="6">
    <source>
        <dbReference type="ARBA" id="ARBA00022806"/>
    </source>
</evidence>
<keyword evidence="4" id="KW-0547">Nucleotide-binding</keyword>
<dbReference type="Pfam" id="PF00270">
    <property type="entry name" value="DEAD"/>
    <property type="match status" value="1"/>
</dbReference>
<evidence type="ECO:0000256" key="5">
    <source>
        <dbReference type="ARBA" id="ARBA00022801"/>
    </source>
</evidence>
<reference evidence="11 12" key="1">
    <citation type="submission" date="2020-08" db="EMBL/GenBank/DDBJ databases">
        <title>Genomic Encyclopedia of Type Strains, Phase IV (KMG-IV): sequencing the most valuable type-strain genomes for metagenomic binning, comparative biology and taxonomic classification.</title>
        <authorList>
            <person name="Goeker M."/>
        </authorList>
    </citation>
    <scope>NUCLEOTIDE SEQUENCE [LARGE SCALE GENOMIC DNA]</scope>
    <source>
        <strain evidence="11 12">DSM 25897</strain>
    </source>
</reference>
<evidence type="ECO:0000256" key="4">
    <source>
        <dbReference type="ARBA" id="ARBA00022741"/>
    </source>
</evidence>
<organism evidence="11 12">
    <name type="scientific">Rehaibacterium terrae</name>
    <dbReference type="NCBI Taxonomy" id="1341696"/>
    <lineage>
        <taxon>Bacteria</taxon>
        <taxon>Pseudomonadati</taxon>
        <taxon>Pseudomonadota</taxon>
        <taxon>Gammaproteobacteria</taxon>
        <taxon>Lysobacterales</taxon>
        <taxon>Lysobacteraceae</taxon>
        <taxon>Rehaibacterium</taxon>
    </lineage>
</organism>
<keyword evidence="8" id="KW-0051">Antiviral defense</keyword>
<keyword evidence="12" id="KW-1185">Reference proteome</keyword>
<dbReference type="InterPro" id="IPR014001">
    <property type="entry name" value="Helicase_ATP-bd"/>
</dbReference>
<keyword evidence="7" id="KW-0067">ATP-binding</keyword>
<dbReference type="GO" id="GO:0004519">
    <property type="term" value="F:endonuclease activity"/>
    <property type="evidence" value="ECO:0007669"/>
    <property type="project" value="UniProtKB-KW"/>
</dbReference>
<evidence type="ECO:0000256" key="7">
    <source>
        <dbReference type="ARBA" id="ARBA00022840"/>
    </source>
</evidence>
<keyword evidence="11" id="KW-0540">Nuclease</keyword>
<dbReference type="GO" id="GO:0003676">
    <property type="term" value="F:nucleic acid binding"/>
    <property type="evidence" value="ECO:0007669"/>
    <property type="project" value="InterPro"/>
</dbReference>
<evidence type="ECO:0000259" key="10">
    <source>
        <dbReference type="PROSITE" id="PS51643"/>
    </source>
</evidence>
<comment type="similarity">
    <text evidence="1">In the N-terminal section; belongs to the CRISPR-associated nuclease Cas3-HD family.</text>
</comment>
<dbReference type="InterPro" id="IPR054712">
    <property type="entry name" value="Cas3-like_dom"/>
</dbReference>
<dbReference type="SMART" id="SM00487">
    <property type="entry name" value="DEXDc"/>
    <property type="match status" value="1"/>
</dbReference>
<comment type="caution">
    <text evidence="11">The sequence shown here is derived from an EMBL/GenBank/DDBJ whole genome shotgun (WGS) entry which is preliminary data.</text>
</comment>
<dbReference type="GO" id="GO:0016787">
    <property type="term" value="F:hydrolase activity"/>
    <property type="evidence" value="ECO:0007669"/>
    <property type="project" value="UniProtKB-KW"/>
</dbReference>
<dbReference type="AlphaFoldDB" id="A0A7W8DFK0"/>
<dbReference type="PROSITE" id="PS51643">
    <property type="entry name" value="HD_CAS3"/>
    <property type="match status" value="1"/>
</dbReference>
<dbReference type="GO" id="GO:0004386">
    <property type="term" value="F:helicase activity"/>
    <property type="evidence" value="ECO:0007669"/>
    <property type="project" value="UniProtKB-KW"/>
</dbReference>
<evidence type="ECO:0000313" key="11">
    <source>
        <dbReference type="EMBL" id="MBB5016455.1"/>
    </source>
</evidence>
<dbReference type="GO" id="GO:0046872">
    <property type="term" value="F:metal ion binding"/>
    <property type="evidence" value="ECO:0007669"/>
    <property type="project" value="UniProtKB-KW"/>
</dbReference>
<dbReference type="InterPro" id="IPR001650">
    <property type="entry name" value="Helicase_C-like"/>
</dbReference>
<feature type="domain" description="HD Cas3-type" evidence="10">
    <location>
        <begin position="737"/>
        <end position="907"/>
    </location>
</feature>
<dbReference type="EC" id="3.6.4.-" evidence="11"/>
<sequence>MNLEKFTRWFRSLTGHDPMPWQEELYARFMGGDLPDAVDIPTGLGKTTIMTIWLIAQACGAKVPTRLAYVVDRRAVVDQATDEAMKLRDGVGEDPELKSALGLRENQALPISTLRGQYVDNREWLDDPTSPAIIVGTVDMIGSRLLFEGYGVSRKMRPYHAGLLGVDTLVVLDEAHLVPPFEHLLRSIASEPSLRGRDESCQQIIPPFKVLPLSATGRAQGKSRFQLTEKDFEHELVKERLSALKSMTIIPCVNDEKLEDVLAERAWALADEGKKAMRVLVYADSREVARKAKVTVEKLAKGDKKQGKPAVKIESELFVGSRRVFEREAAKQWLKEHGLLAGSGTVPSGPVFLFATSAGEVGVDLDADHMVCDLVAWERMVQRLGRVNRRGKGKAHVIVILKPQPKANKWQQDALDKRDRGEELNNSERKWVEKYEKEKLDWENHQKPIRQLPKNDDGAIDASPGALLDLKMRAETDESLRKMLDEAVTPEPLRPELTRPLVDAWSMTSLEKHTGRPAIQPWLRGWIKDDPPQTALVWRKHLPVRRSGPAPHKKEIEAFFEAAPPHLSEILETETFRVIDWLEKRHAELIKQKTVQAEVPDEHPLRETDVVAFVLDADGSLRKSFVFKELAQIENFKAVLEGATLILDARIAGLKDGLLHDNADDLPRTADDGQNWLDEGVVGFRIRSIEASATVSGDKGWHQRYRFASAVTEDGEPTRWLIVEKWRQIAATEEDRSTSRPQLLDEHQSWTEERARRLAKAAGLDDELTEVLALAARHHDEGKRAARWQRAFHAPKDGIYAKTEGPIDYRLLDGYRHELGSLLRVENDKGVPKLSAENRDLLLHLIVAHHGFARPVIGTTSCDDAPPSALETKAAEIAIRFARLQDHWGPWGLAWWEALLRAADQQASRDNELRAATGGD</sequence>
<evidence type="ECO:0000256" key="3">
    <source>
        <dbReference type="ARBA" id="ARBA00022723"/>
    </source>
</evidence>
<gene>
    <name evidence="11" type="ORF">HNQ58_002370</name>
</gene>
<evidence type="ECO:0000259" key="9">
    <source>
        <dbReference type="PROSITE" id="PS51192"/>
    </source>
</evidence>
<dbReference type="InterPro" id="IPR011545">
    <property type="entry name" value="DEAD/DEAH_box_helicase_dom"/>
</dbReference>
<evidence type="ECO:0000313" key="12">
    <source>
        <dbReference type="Proteomes" id="UP000519004"/>
    </source>
</evidence>
<keyword evidence="5 11" id="KW-0378">Hydrolase</keyword>
<evidence type="ECO:0000256" key="8">
    <source>
        <dbReference type="ARBA" id="ARBA00023118"/>
    </source>
</evidence>
<dbReference type="NCBIfam" id="TIGR02621">
    <property type="entry name" value="cas3_GSU0051"/>
    <property type="match status" value="1"/>
</dbReference>
<protein>
    <submittedName>
        <fullName evidence="11">CRISPR-associated endonuclease/helicase Cas3</fullName>
        <ecNumber evidence="11">3.1.-.-</ecNumber>
        <ecNumber evidence="11">3.6.4.-</ecNumber>
    </submittedName>
</protein>
<dbReference type="SMART" id="SM00490">
    <property type="entry name" value="HELICc"/>
    <property type="match status" value="1"/>
</dbReference>
<accession>A0A7W8DFK0</accession>
<dbReference type="Pfam" id="PF22590">
    <property type="entry name" value="Cas3-like_C_2"/>
    <property type="match status" value="1"/>
</dbReference>